<dbReference type="AlphaFoldDB" id="A0A1D7QNK9"/>
<keyword evidence="1" id="KW-0472">Membrane</keyword>
<dbReference type="Proteomes" id="UP000094313">
    <property type="component" value="Chromosome"/>
</dbReference>
<feature type="transmembrane region" description="Helical" evidence="1">
    <location>
        <begin position="81"/>
        <end position="101"/>
    </location>
</feature>
<name>A0A1D7QNK9_9SPHI</name>
<evidence type="ECO:0000313" key="2">
    <source>
        <dbReference type="EMBL" id="AOM80234.1"/>
    </source>
</evidence>
<gene>
    <name evidence="2" type="ORF">BFS30_25570</name>
</gene>
<sequence length="135" mass="15369">MKKRNYPSSAFNLRSLVFAAVPAYVFPASMSFISGFLLQKRELMMASYTTIGLSSLLSTIFSFIILWQFESRKILMQNKLTRSLLIILLMISLGMTCTSILNVPSERFNIIFSAFLGAAILTIRQHVKNYKDEKI</sequence>
<dbReference type="KEGG" id="psty:BFS30_25570"/>
<dbReference type="RefSeq" id="WP_069381896.1">
    <property type="nucleotide sequence ID" value="NZ_CP017141.1"/>
</dbReference>
<protein>
    <submittedName>
        <fullName evidence="2">Uncharacterized protein</fullName>
    </submittedName>
</protein>
<proteinExistence type="predicted"/>
<organism evidence="2 3">
    <name type="scientific">Pedobacter steynii</name>
    <dbReference type="NCBI Taxonomy" id="430522"/>
    <lineage>
        <taxon>Bacteria</taxon>
        <taxon>Pseudomonadati</taxon>
        <taxon>Bacteroidota</taxon>
        <taxon>Sphingobacteriia</taxon>
        <taxon>Sphingobacteriales</taxon>
        <taxon>Sphingobacteriaceae</taxon>
        <taxon>Pedobacter</taxon>
    </lineage>
</organism>
<feature type="transmembrane region" description="Helical" evidence="1">
    <location>
        <begin position="12"/>
        <end position="33"/>
    </location>
</feature>
<keyword evidence="1" id="KW-1133">Transmembrane helix</keyword>
<keyword evidence="1" id="KW-0812">Transmembrane</keyword>
<evidence type="ECO:0000256" key="1">
    <source>
        <dbReference type="SAM" id="Phobius"/>
    </source>
</evidence>
<evidence type="ECO:0000313" key="3">
    <source>
        <dbReference type="Proteomes" id="UP000094313"/>
    </source>
</evidence>
<feature type="transmembrane region" description="Helical" evidence="1">
    <location>
        <begin position="107"/>
        <end position="124"/>
    </location>
</feature>
<accession>A0A1D7QNK9</accession>
<keyword evidence="3" id="KW-1185">Reference proteome</keyword>
<dbReference type="OrthoDB" id="1163794at2"/>
<feature type="transmembrane region" description="Helical" evidence="1">
    <location>
        <begin position="45"/>
        <end position="69"/>
    </location>
</feature>
<dbReference type="EMBL" id="CP017141">
    <property type="protein sequence ID" value="AOM80234.1"/>
    <property type="molecule type" value="Genomic_DNA"/>
</dbReference>
<reference evidence="2 3" key="1">
    <citation type="submission" date="2016-08" db="EMBL/GenBank/DDBJ databases">
        <authorList>
            <person name="Seilhamer J.J."/>
        </authorList>
    </citation>
    <scope>NUCLEOTIDE SEQUENCE [LARGE SCALE GENOMIC DNA]</scope>
    <source>
        <strain evidence="2 3">DX4</strain>
    </source>
</reference>